<dbReference type="Proteomes" id="UP000694005">
    <property type="component" value="Chromosome A09"/>
</dbReference>
<dbReference type="AlphaFoldDB" id="A0A8D9CYM4"/>
<protein>
    <submittedName>
        <fullName evidence="1">Uncharacterized protein</fullName>
    </submittedName>
</protein>
<evidence type="ECO:0000313" key="2">
    <source>
        <dbReference type="Proteomes" id="UP000694005"/>
    </source>
</evidence>
<sequence>MEELLLSWNSFSSAIVANGWFSVTDGHGAAARWKEQGVLRESAFRVDGSSDLFSPSDLWRCFRGGGAWFGSGTSSILDLPFSVAVRYSKEWNFGQRRYAPIWCERLSRPCSGRILVVMPPETRAGELDWHVLMEIP</sequence>
<organism evidence="1 2">
    <name type="scientific">Brassica campestris</name>
    <name type="common">Field mustard</name>
    <dbReference type="NCBI Taxonomy" id="3711"/>
    <lineage>
        <taxon>Eukaryota</taxon>
        <taxon>Viridiplantae</taxon>
        <taxon>Streptophyta</taxon>
        <taxon>Embryophyta</taxon>
        <taxon>Tracheophyta</taxon>
        <taxon>Spermatophyta</taxon>
        <taxon>Magnoliopsida</taxon>
        <taxon>eudicotyledons</taxon>
        <taxon>Gunneridae</taxon>
        <taxon>Pentapetalae</taxon>
        <taxon>rosids</taxon>
        <taxon>malvids</taxon>
        <taxon>Brassicales</taxon>
        <taxon>Brassicaceae</taxon>
        <taxon>Brassiceae</taxon>
        <taxon>Brassica</taxon>
    </lineage>
</organism>
<evidence type="ECO:0000313" key="1">
    <source>
        <dbReference type="EMBL" id="CAG7865008.1"/>
    </source>
</evidence>
<dbReference type="Gramene" id="A09p54750.2_BraZ1">
    <property type="protein sequence ID" value="A09p54750.2_BraZ1.CDS"/>
    <property type="gene ID" value="A09g54750.2_BraZ1"/>
</dbReference>
<proteinExistence type="predicted"/>
<dbReference type="EMBL" id="LS974625">
    <property type="protein sequence ID" value="CAG7865008.1"/>
    <property type="molecule type" value="Genomic_DNA"/>
</dbReference>
<accession>A0A8D9CYM4</accession>
<name>A0A8D9CYM4_BRACM</name>
<reference evidence="1 2" key="1">
    <citation type="submission" date="2021-07" db="EMBL/GenBank/DDBJ databases">
        <authorList>
            <consortium name="Genoscope - CEA"/>
            <person name="William W."/>
        </authorList>
    </citation>
    <scope>NUCLEOTIDE SEQUENCE [LARGE SCALE GENOMIC DNA]</scope>
</reference>
<gene>
    <name evidence="1" type="ORF">BRAPAZ1V2_A09P54750.2</name>
</gene>